<organism evidence="3 4">
    <name type="scientific">Trypanosoma vivax (strain Y486)</name>
    <dbReference type="NCBI Taxonomy" id="1055687"/>
    <lineage>
        <taxon>Eukaryota</taxon>
        <taxon>Discoba</taxon>
        <taxon>Euglenozoa</taxon>
        <taxon>Kinetoplastea</taxon>
        <taxon>Metakinetoplastina</taxon>
        <taxon>Trypanosomatida</taxon>
        <taxon>Trypanosomatidae</taxon>
        <taxon>Trypanosoma</taxon>
        <taxon>Duttonella</taxon>
    </lineage>
</organism>
<dbReference type="VEuPathDB" id="TriTrypDB:TvY486_0011200"/>
<keyword evidence="2" id="KW-0732">Signal</keyword>
<gene>
    <name evidence="3" type="ORF">TvY486_0011200</name>
</gene>
<feature type="region of interest" description="Disordered" evidence="1">
    <location>
        <begin position="335"/>
        <end position="385"/>
    </location>
</feature>
<proteinExistence type="predicted"/>
<sequence length="415" mass="42573">MQSLWFGIAVAAVVVLTRQSRAATPAGLAAADGPKLCEKAFALTRLGEVGLEAARTVEALAQTARANAASIEALIAAASTQGEPTDEWNARRNALMGKAEEANSAAKELTLLAHNATQQAMAAARTGADLEGFLLVLAAVGTGGNSAKSCLTGDEQTITGGAVKTNAHYILRTKCSTHYGLLVEKNFEALKQAVGNEVTLTQDGGSGGNNIGDAREGMKAECALLALSKAGTEGSNGLLIAADAAVNEDDTENATKKQTNKKITLGSCIEIKADSSGGIKWVDGTVKHGAKSSADMLEKIGAAVNATDKAKGPCAQHTGACEPINVQETLKALSAARASKPAPANAGMAKDNGTSTSATQRQERTRTAEQTEGGEDTQRTQTAPADVTEAVLRKSIAHAPLGLVALMTVRHATPH</sequence>
<evidence type="ECO:0000256" key="2">
    <source>
        <dbReference type="SAM" id="SignalP"/>
    </source>
</evidence>
<evidence type="ECO:0008006" key="5">
    <source>
        <dbReference type="Google" id="ProtNLM"/>
    </source>
</evidence>
<evidence type="ECO:0000313" key="3">
    <source>
        <dbReference type="EMBL" id="CCD18431.1"/>
    </source>
</evidence>
<protein>
    <recommendedName>
        <fullName evidence="5">Variant surface glycoprotein (VSG)</fullName>
    </recommendedName>
</protein>
<name>F9WLN9_TRYVY</name>
<evidence type="ECO:0000313" key="4">
    <source>
        <dbReference type="Proteomes" id="UP000009027"/>
    </source>
</evidence>
<dbReference type="EMBL" id="CAEX01001153">
    <property type="protein sequence ID" value="CCD18431.1"/>
    <property type="molecule type" value="Genomic_DNA"/>
</dbReference>
<reference evidence="3 4" key="1">
    <citation type="journal article" date="2012" name="Proc. Natl. Acad. Sci. U.S.A.">
        <title>Antigenic diversity is generated by distinct evolutionary mechanisms in African trypanosome species.</title>
        <authorList>
            <person name="Jackson A.P."/>
            <person name="Berry A."/>
            <person name="Aslett M."/>
            <person name="Allison H.C."/>
            <person name="Burton P."/>
            <person name="Vavrova-Anderson J."/>
            <person name="Brown R."/>
            <person name="Browne H."/>
            <person name="Corton N."/>
            <person name="Hauser H."/>
            <person name="Gamble J."/>
            <person name="Gilderthorp R."/>
            <person name="Marcello L."/>
            <person name="McQuillan J."/>
            <person name="Otto T.D."/>
            <person name="Quail M.A."/>
            <person name="Sanders M.J."/>
            <person name="van Tonder A."/>
            <person name="Ginger M.L."/>
            <person name="Field M.C."/>
            <person name="Barry J.D."/>
            <person name="Hertz-Fowler C."/>
            <person name="Berriman M."/>
        </authorList>
    </citation>
    <scope>NUCLEOTIDE SEQUENCE</scope>
    <source>
        <strain evidence="3 4">Y486</strain>
    </source>
</reference>
<dbReference type="Proteomes" id="UP000009027">
    <property type="component" value="Unassembled WGS sequence"/>
</dbReference>
<keyword evidence="4" id="KW-1185">Reference proteome</keyword>
<evidence type="ECO:0000256" key="1">
    <source>
        <dbReference type="SAM" id="MobiDB-lite"/>
    </source>
</evidence>
<feature type="chain" id="PRO_5003395171" description="Variant surface glycoprotein (VSG)" evidence="2">
    <location>
        <begin position="23"/>
        <end position="415"/>
    </location>
</feature>
<feature type="compositionally biased region" description="Low complexity" evidence="1">
    <location>
        <begin position="335"/>
        <end position="346"/>
    </location>
</feature>
<accession>F9WLN9</accession>
<feature type="signal peptide" evidence="2">
    <location>
        <begin position="1"/>
        <end position="22"/>
    </location>
</feature>
<dbReference type="AlphaFoldDB" id="F9WLN9"/>